<evidence type="ECO:0000313" key="2">
    <source>
        <dbReference type="Proteomes" id="UP000663873"/>
    </source>
</evidence>
<comment type="caution">
    <text evidence="1">The sequence shown here is derived from an EMBL/GenBank/DDBJ whole genome shotgun (WGS) entry which is preliminary data.</text>
</comment>
<sequence>VNELVVEQYSMERVLHTVNYPQLNSLTLTDFPEEVLLNYLTSNTILRKLLIVFILCNNSVMYMCNLFEIL</sequence>
<reference evidence="1" key="1">
    <citation type="submission" date="2021-02" db="EMBL/GenBank/DDBJ databases">
        <authorList>
            <person name="Nowell W R."/>
        </authorList>
    </citation>
    <scope>NUCLEOTIDE SEQUENCE</scope>
</reference>
<proteinExistence type="predicted"/>
<keyword evidence="2" id="KW-1185">Reference proteome</keyword>
<evidence type="ECO:0000313" key="1">
    <source>
        <dbReference type="EMBL" id="CAF4819541.1"/>
    </source>
</evidence>
<accession>A0A821Q9N4</accession>
<name>A0A821Q9N4_9BILA</name>
<feature type="non-terminal residue" evidence="1">
    <location>
        <position position="1"/>
    </location>
</feature>
<dbReference type="EMBL" id="CAJOBP010052722">
    <property type="protein sequence ID" value="CAF4819541.1"/>
    <property type="molecule type" value="Genomic_DNA"/>
</dbReference>
<protein>
    <submittedName>
        <fullName evidence="1">Uncharacterized protein</fullName>
    </submittedName>
</protein>
<gene>
    <name evidence="1" type="ORF">UJA718_LOCUS42101</name>
</gene>
<organism evidence="1 2">
    <name type="scientific">Rotaria socialis</name>
    <dbReference type="NCBI Taxonomy" id="392032"/>
    <lineage>
        <taxon>Eukaryota</taxon>
        <taxon>Metazoa</taxon>
        <taxon>Spiralia</taxon>
        <taxon>Gnathifera</taxon>
        <taxon>Rotifera</taxon>
        <taxon>Eurotatoria</taxon>
        <taxon>Bdelloidea</taxon>
        <taxon>Philodinida</taxon>
        <taxon>Philodinidae</taxon>
        <taxon>Rotaria</taxon>
    </lineage>
</organism>
<dbReference type="AlphaFoldDB" id="A0A821Q9N4"/>
<dbReference type="Proteomes" id="UP000663873">
    <property type="component" value="Unassembled WGS sequence"/>
</dbReference>